<evidence type="ECO:0000256" key="1">
    <source>
        <dbReference type="SAM" id="SignalP"/>
    </source>
</evidence>
<proteinExistence type="predicted"/>
<feature type="signal peptide" evidence="1">
    <location>
        <begin position="1"/>
        <end position="21"/>
    </location>
</feature>
<reference evidence="2 3" key="1">
    <citation type="submission" date="2022-03" db="EMBL/GenBank/DDBJ databases">
        <title>Complete genome sequence of Lysobacter capsici VKM B-2533 and Lysobacter gummosus 10.1.1, promising sources of lytic agents.</title>
        <authorList>
            <person name="Tarlachkov S.V."/>
            <person name="Kudryakova I.V."/>
            <person name="Afoshin A.S."/>
            <person name="Leontyevskaya E.A."/>
            <person name="Leontyevskaya N.V."/>
        </authorList>
    </citation>
    <scope>NUCLEOTIDE SEQUENCE [LARGE SCALE GENOMIC DNA]</scope>
    <source>
        <strain evidence="2 3">10.1.1</strain>
    </source>
</reference>
<dbReference type="RefSeq" id="WP_057943618.1">
    <property type="nucleotide sequence ID" value="NZ_CP011131.1"/>
</dbReference>
<feature type="chain" id="PRO_5047350607" description="Secreted protein" evidence="1">
    <location>
        <begin position="22"/>
        <end position="126"/>
    </location>
</feature>
<accession>A0ABY3X9Y0</accession>
<name>A0ABY3X9Y0_9GAMM</name>
<gene>
    <name evidence="2" type="ORF">MOV92_15780</name>
</gene>
<keyword evidence="3" id="KW-1185">Reference proteome</keyword>
<evidence type="ECO:0008006" key="4">
    <source>
        <dbReference type="Google" id="ProtNLM"/>
    </source>
</evidence>
<protein>
    <recommendedName>
        <fullName evidence="4">Secreted protein</fullName>
    </recommendedName>
</protein>
<evidence type="ECO:0000313" key="3">
    <source>
        <dbReference type="Proteomes" id="UP000829194"/>
    </source>
</evidence>
<keyword evidence="1" id="KW-0732">Signal</keyword>
<dbReference type="Proteomes" id="UP000829194">
    <property type="component" value="Chromosome"/>
</dbReference>
<sequence length="126" mass="13774">MRKLVSVFLLFAALSSGTAAAAEVVCGTGVVTRIGHRPGTYIVLGFTTQNQPAASSAYFSWGGVQWLNMDLDGDPQRWSYFERDLQLAFALQIPVRIKNSTGVCYGRAQDFDILLCNVESDCKSTD</sequence>
<dbReference type="EMBL" id="CP093547">
    <property type="protein sequence ID" value="UNP27952.1"/>
    <property type="molecule type" value="Genomic_DNA"/>
</dbReference>
<evidence type="ECO:0000313" key="2">
    <source>
        <dbReference type="EMBL" id="UNP27952.1"/>
    </source>
</evidence>
<organism evidence="2 3">
    <name type="scientific">Lysobacter gummosus</name>
    <dbReference type="NCBI Taxonomy" id="262324"/>
    <lineage>
        <taxon>Bacteria</taxon>
        <taxon>Pseudomonadati</taxon>
        <taxon>Pseudomonadota</taxon>
        <taxon>Gammaproteobacteria</taxon>
        <taxon>Lysobacterales</taxon>
        <taxon>Lysobacteraceae</taxon>
        <taxon>Lysobacter</taxon>
    </lineage>
</organism>